<name>X1VIS7_9ZZZZ</name>
<dbReference type="EMBL" id="BARW01037855">
    <property type="protein sequence ID" value="GAJ18637.1"/>
    <property type="molecule type" value="Genomic_DNA"/>
</dbReference>
<dbReference type="AlphaFoldDB" id="X1VIS7"/>
<comment type="caution">
    <text evidence="1">The sequence shown here is derived from an EMBL/GenBank/DDBJ whole genome shotgun (WGS) entry which is preliminary data.</text>
</comment>
<proteinExistence type="predicted"/>
<organism evidence="1">
    <name type="scientific">marine sediment metagenome</name>
    <dbReference type="NCBI Taxonomy" id="412755"/>
    <lineage>
        <taxon>unclassified sequences</taxon>
        <taxon>metagenomes</taxon>
        <taxon>ecological metagenomes</taxon>
    </lineage>
</organism>
<accession>X1VIS7</accession>
<feature type="non-terminal residue" evidence="1">
    <location>
        <position position="1"/>
    </location>
</feature>
<evidence type="ECO:0000313" key="1">
    <source>
        <dbReference type="EMBL" id="GAJ18637.1"/>
    </source>
</evidence>
<sequence length="35" mass="4019">IGRKGRGRGKGVDWLYYPPSTIDKEVMLEAIRRSL</sequence>
<reference evidence="1" key="1">
    <citation type="journal article" date="2014" name="Front. Microbiol.">
        <title>High frequency of phylogenetically diverse reductive dehalogenase-homologous genes in deep subseafloor sedimentary metagenomes.</title>
        <authorList>
            <person name="Kawai M."/>
            <person name="Futagami T."/>
            <person name="Toyoda A."/>
            <person name="Takaki Y."/>
            <person name="Nishi S."/>
            <person name="Hori S."/>
            <person name="Arai W."/>
            <person name="Tsubouchi T."/>
            <person name="Morono Y."/>
            <person name="Uchiyama I."/>
            <person name="Ito T."/>
            <person name="Fujiyama A."/>
            <person name="Inagaki F."/>
            <person name="Takami H."/>
        </authorList>
    </citation>
    <scope>NUCLEOTIDE SEQUENCE</scope>
    <source>
        <strain evidence="1">Expedition CK06-06</strain>
    </source>
</reference>
<gene>
    <name evidence="1" type="ORF">S12H4_58321</name>
</gene>
<protein>
    <submittedName>
        <fullName evidence="1">Uncharacterized protein</fullName>
    </submittedName>
</protein>